<dbReference type="GO" id="GO:0005886">
    <property type="term" value="C:plasma membrane"/>
    <property type="evidence" value="ECO:0007669"/>
    <property type="project" value="TreeGrafter"/>
</dbReference>
<keyword evidence="7" id="KW-0812">Transmembrane</keyword>
<gene>
    <name evidence="10" type="primary">ccmI</name>
    <name evidence="10" type="ORF">FSC37_20815</name>
</gene>
<dbReference type="GO" id="GO:0017004">
    <property type="term" value="P:cytochrome complex assembly"/>
    <property type="evidence" value="ECO:0007669"/>
    <property type="project" value="UniProtKB-KW"/>
</dbReference>
<dbReference type="InterPro" id="IPR011990">
    <property type="entry name" value="TPR-like_helical_dom_sf"/>
</dbReference>
<comment type="caution">
    <text evidence="10">The sequence shown here is derived from an EMBL/GenBank/DDBJ whole genome shotgun (WGS) entry which is preliminary data.</text>
</comment>
<dbReference type="Pfam" id="PF23914">
    <property type="entry name" value="TPR_CcmH_CycH"/>
    <property type="match status" value="1"/>
</dbReference>
<dbReference type="PANTHER" id="PTHR47870:SF4">
    <property type="entry name" value="CYTOCHROME C-TYPE BIOGENESIS PROTEIN CYCH"/>
    <property type="match status" value="1"/>
</dbReference>
<proteinExistence type="predicted"/>
<evidence type="ECO:0000256" key="1">
    <source>
        <dbReference type="ARBA" id="ARBA00004196"/>
    </source>
</evidence>
<protein>
    <submittedName>
        <fullName evidence="10">C-type cytochrome biogenesis protein CcmI</fullName>
    </submittedName>
</protein>
<dbReference type="PANTHER" id="PTHR47870">
    <property type="entry name" value="CYTOCHROME C-TYPE BIOGENESIS PROTEIN CCMH"/>
    <property type="match status" value="1"/>
</dbReference>
<dbReference type="SMART" id="SM00028">
    <property type="entry name" value="TPR"/>
    <property type="match status" value="2"/>
</dbReference>
<dbReference type="InterPro" id="IPR017560">
    <property type="entry name" value="Cyt_c_biogenesis_CcmI"/>
</dbReference>
<dbReference type="GO" id="GO:0030313">
    <property type="term" value="C:cell envelope"/>
    <property type="evidence" value="ECO:0007669"/>
    <property type="project" value="UniProtKB-SubCell"/>
</dbReference>
<feature type="repeat" description="TPR" evidence="5">
    <location>
        <begin position="127"/>
        <end position="160"/>
    </location>
</feature>
<dbReference type="InterPro" id="IPR056412">
    <property type="entry name" value="Ig_CycH"/>
</dbReference>
<dbReference type="InterPro" id="IPR051263">
    <property type="entry name" value="C-type_cytochrome_biogenesis"/>
</dbReference>
<feature type="compositionally biased region" description="Low complexity" evidence="6">
    <location>
        <begin position="249"/>
        <end position="267"/>
    </location>
</feature>
<dbReference type="Gene3D" id="1.25.40.10">
    <property type="entry name" value="Tetratricopeptide repeat domain"/>
    <property type="match status" value="1"/>
</dbReference>
<dbReference type="EMBL" id="VOPW01000001">
    <property type="protein sequence ID" value="TXC67258.1"/>
    <property type="molecule type" value="Genomic_DNA"/>
</dbReference>
<reference evidence="10 11" key="1">
    <citation type="submission" date="2019-08" db="EMBL/GenBank/DDBJ databases">
        <authorList>
            <person name="Khan S.A."/>
            <person name="Jeon C.O."/>
            <person name="Jeong S.E."/>
        </authorList>
    </citation>
    <scope>NUCLEOTIDE SEQUENCE [LARGE SCALE GENOMIC DNA]</scope>
    <source>
        <strain evidence="11">IMCC1728</strain>
    </source>
</reference>
<evidence type="ECO:0000256" key="3">
    <source>
        <dbReference type="ARBA" id="ARBA00022748"/>
    </source>
</evidence>
<keyword evidence="2" id="KW-0677">Repeat</keyword>
<evidence type="ECO:0000313" key="11">
    <source>
        <dbReference type="Proteomes" id="UP000321832"/>
    </source>
</evidence>
<organism evidence="10 11">
    <name type="scientific">Piscinibacter aquaticus</name>
    <dbReference type="NCBI Taxonomy" id="392597"/>
    <lineage>
        <taxon>Bacteria</taxon>
        <taxon>Pseudomonadati</taxon>
        <taxon>Pseudomonadota</taxon>
        <taxon>Betaproteobacteria</taxon>
        <taxon>Burkholderiales</taxon>
        <taxon>Sphaerotilaceae</taxon>
        <taxon>Piscinibacter</taxon>
    </lineage>
</organism>
<dbReference type="PROSITE" id="PS50005">
    <property type="entry name" value="TPR"/>
    <property type="match status" value="1"/>
</dbReference>
<evidence type="ECO:0000256" key="2">
    <source>
        <dbReference type="ARBA" id="ARBA00022737"/>
    </source>
</evidence>
<evidence type="ECO:0000256" key="7">
    <source>
        <dbReference type="SAM" id="Phobius"/>
    </source>
</evidence>
<name>A0A5C6U6A0_9BURK</name>
<feature type="domain" description="Cytochrome c-type biogenesis protein H Ig-like" evidence="8">
    <location>
        <begin position="273"/>
        <end position="371"/>
    </location>
</feature>
<evidence type="ECO:0000256" key="5">
    <source>
        <dbReference type="PROSITE-ProRule" id="PRU00339"/>
    </source>
</evidence>
<keyword evidence="7" id="KW-0472">Membrane</keyword>
<dbReference type="InterPro" id="IPR056413">
    <property type="entry name" value="TPR_CcmH_CycH"/>
</dbReference>
<accession>A0A5C6U6A0</accession>
<sequence length="381" mass="39297">MNPRIDELKRQIRQLDELAAAGTLPAEQAAASRATLEKELLALVMQSEAAPAAPAAPRASRKLVWGMAAFVVVVAAAGYARYGTPSAVKGVPVAGSDGRAGHGNAMGQIEAMVGQLEQRLKDKPDDADGWSMLGRSYSAMSRYADAVAAFQRVIDMKPQDAQAYADIADAKAMAAGRNLAGEPAALIAKALQLDPKNLKALALAGTIAFDSQDFAKAAMLWEAAVAVAEPGSELARNLQGGVEEARSRAGQGAAPAAKAPTAPATAGNGKVAGEVQLAANLKGRVSPEDTVFVFARAAEGPKMPLAILRKQVKDLPLNFTLDDSTAMSPATRLSSAKQVIVGARISKSGNATPQPGDLQGFSQPVAVGASGLKIEIGEEVK</sequence>
<feature type="region of interest" description="Disordered" evidence="6">
    <location>
        <begin position="241"/>
        <end position="267"/>
    </location>
</feature>
<dbReference type="InterPro" id="IPR019734">
    <property type="entry name" value="TPR_rpt"/>
</dbReference>
<comment type="subcellular location">
    <subcellularLocation>
        <location evidence="1">Cell envelope</location>
    </subcellularLocation>
</comment>
<dbReference type="NCBIfam" id="TIGR03142">
    <property type="entry name" value="cytochro_ccmI"/>
    <property type="match status" value="1"/>
</dbReference>
<keyword evidence="4 5" id="KW-0802">TPR repeat</keyword>
<dbReference type="AlphaFoldDB" id="A0A5C6U6A0"/>
<dbReference type="Pfam" id="PF23892">
    <property type="entry name" value="Ig_CycH"/>
    <property type="match status" value="1"/>
</dbReference>
<feature type="transmembrane region" description="Helical" evidence="7">
    <location>
        <begin position="63"/>
        <end position="82"/>
    </location>
</feature>
<dbReference type="Proteomes" id="UP000321832">
    <property type="component" value="Unassembled WGS sequence"/>
</dbReference>
<evidence type="ECO:0000256" key="4">
    <source>
        <dbReference type="ARBA" id="ARBA00022803"/>
    </source>
</evidence>
<evidence type="ECO:0000259" key="8">
    <source>
        <dbReference type="Pfam" id="PF23892"/>
    </source>
</evidence>
<evidence type="ECO:0000259" key="9">
    <source>
        <dbReference type="Pfam" id="PF23914"/>
    </source>
</evidence>
<keyword evidence="11" id="KW-1185">Reference proteome</keyword>
<evidence type="ECO:0000313" key="10">
    <source>
        <dbReference type="EMBL" id="TXC67258.1"/>
    </source>
</evidence>
<dbReference type="SUPFAM" id="SSF48452">
    <property type="entry name" value="TPR-like"/>
    <property type="match status" value="1"/>
</dbReference>
<keyword evidence="3" id="KW-0201">Cytochrome c-type biogenesis</keyword>
<keyword evidence="7" id="KW-1133">Transmembrane helix</keyword>
<evidence type="ECO:0000256" key="6">
    <source>
        <dbReference type="SAM" id="MobiDB-lite"/>
    </source>
</evidence>
<feature type="domain" description="Cytochrome c-type biogenesis protein H TPR" evidence="9">
    <location>
        <begin position="116"/>
        <end position="229"/>
    </location>
</feature>